<dbReference type="AlphaFoldDB" id="A0A9W6JKH5"/>
<organism evidence="1 2">
    <name type="scientific">Methylopila turkensis</name>
    <dbReference type="NCBI Taxonomy" id="1437816"/>
    <lineage>
        <taxon>Bacteria</taxon>
        <taxon>Pseudomonadati</taxon>
        <taxon>Pseudomonadota</taxon>
        <taxon>Alphaproteobacteria</taxon>
        <taxon>Hyphomicrobiales</taxon>
        <taxon>Methylopilaceae</taxon>
        <taxon>Methylopila</taxon>
    </lineage>
</organism>
<evidence type="ECO:0000313" key="2">
    <source>
        <dbReference type="Proteomes" id="UP001143309"/>
    </source>
</evidence>
<proteinExistence type="predicted"/>
<reference evidence="1" key="2">
    <citation type="submission" date="2023-01" db="EMBL/GenBank/DDBJ databases">
        <authorList>
            <person name="Sun Q."/>
            <person name="Evtushenko L."/>
        </authorList>
    </citation>
    <scope>NUCLEOTIDE SEQUENCE</scope>
    <source>
        <strain evidence="1">VKM B-2748</strain>
    </source>
</reference>
<reference evidence="1" key="1">
    <citation type="journal article" date="2014" name="Int. J. Syst. Evol. Microbiol.">
        <title>Complete genome sequence of Corynebacterium casei LMG S-19264T (=DSM 44701T), isolated from a smear-ripened cheese.</title>
        <authorList>
            <consortium name="US DOE Joint Genome Institute (JGI-PGF)"/>
            <person name="Walter F."/>
            <person name="Albersmeier A."/>
            <person name="Kalinowski J."/>
            <person name="Ruckert C."/>
        </authorList>
    </citation>
    <scope>NUCLEOTIDE SEQUENCE</scope>
    <source>
        <strain evidence="1">VKM B-2748</strain>
    </source>
</reference>
<gene>
    <name evidence="1" type="ORF">GCM10008174_10470</name>
</gene>
<dbReference type="Proteomes" id="UP001143309">
    <property type="component" value="Unassembled WGS sequence"/>
</dbReference>
<protein>
    <submittedName>
        <fullName evidence="1">Uncharacterized protein</fullName>
    </submittedName>
</protein>
<dbReference type="RefSeq" id="WP_271199770.1">
    <property type="nucleotide sequence ID" value="NZ_BSFL01000001.1"/>
</dbReference>
<keyword evidence="2" id="KW-1185">Reference proteome</keyword>
<accession>A0A9W6JKH5</accession>
<evidence type="ECO:0000313" key="1">
    <source>
        <dbReference type="EMBL" id="GLK79306.1"/>
    </source>
</evidence>
<comment type="caution">
    <text evidence="1">The sequence shown here is derived from an EMBL/GenBank/DDBJ whole genome shotgun (WGS) entry which is preliminary data.</text>
</comment>
<dbReference type="EMBL" id="BSFL01000001">
    <property type="protein sequence ID" value="GLK79306.1"/>
    <property type="molecule type" value="Genomic_DNA"/>
</dbReference>
<sequence>MGARLVRAVDWAARLSRAGLALSVAAVALGAARDWGYTVPLDVAIARALDAAAPGDALERRVAAALDAEDVALARGYADLAGELGRPLIDGTRARLAAAEAPQAAAWRNARDAAFGFVTGEANGTAALAGALASDLTVIGDVRDLAREGARMARGEEHSELIMALSAAGLAATAATFATGGGAAPAKFGVSALKAARRVGTLTAEFTADLARRLFRTADARRVGGAEAAGGAAVRATRTGGGALDLRALAATGADFKAASAAAGAAETVRLMRFVRSGDDLADLAPFARRFGARSRAVAELVGRASLRAFRATTRLTELLLEWLGWAIAWFAALAAGAVADLGRRGARLVAARV</sequence>
<name>A0A9W6JKH5_9HYPH</name>